<name>A0A0F5Q3W6_9HYPH</name>
<dbReference type="RefSeq" id="WP_046140514.1">
    <property type="nucleotide sequence ID" value="NZ_LANJ01000045.1"/>
</dbReference>
<dbReference type="InterPro" id="IPR052894">
    <property type="entry name" value="AsmA-related"/>
</dbReference>
<feature type="compositionally biased region" description="Pro residues" evidence="1">
    <location>
        <begin position="1175"/>
        <end position="1185"/>
    </location>
</feature>
<dbReference type="Proteomes" id="UP000033411">
    <property type="component" value="Unassembled WGS sequence"/>
</dbReference>
<dbReference type="OrthoDB" id="9816380at2"/>
<accession>A0A0F5Q3W6</accession>
<dbReference type="GO" id="GO:0090313">
    <property type="term" value="P:regulation of protein targeting to membrane"/>
    <property type="evidence" value="ECO:0007669"/>
    <property type="project" value="TreeGrafter"/>
</dbReference>
<protein>
    <recommendedName>
        <fullName evidence="3">AsmA domain-containing protein</fullName>
    </recommendedName>
</protein>
<keyword evidence="2" id="KW-0472">Membrane</keyword>
<feature type="transmembrane region" description="Helical" evidence="2">
    <location>
        <begin position="6"/>
        <end position="27"/>
    </location>
</feature>
<dbReference type="STRING" id="1293439.WH87_16185"/>
<evidence type="ECO:0000259" key="3">
    <source>
        <dbReference type="Pfam" id="PF05170"/>
    </source>
</evidence>
<evidence type="ECO:0000256" key="2">
    <source>
        <dbReference type="SAM" id="Phobius"/>
    </source>
</evidence>
<dbReference type="PATRIC" id="fig|1293439.3.peg.3299"/>
<organism evidence="4 5">
    <name type="scientific">Devosia epidermidihirudinis</name>
    <dbReference type="NCBI Taxonomy" id="1293439"/>
    <lineage>
        <taxon>Bacteria</taxon>
        <taxon>Pseudomonadati</taxon>
        <taxon>Pseudomonadota</taxon>
        <taxon>Alphaproteobacteria</taxon>
        <taxon>Hyphomicrobiales</taxon>
        <taxon>Devosiaceae</taxon>
        <taxon>Devosia</taxon>
    </lineage>
</organism>
<evidence type="ECO:0000256" key="1">
    <source>
        <dbReference type="SAM" id="MobiDB-lite"/>
    </source>
</evidence>
<sequence length="1202" mass="124674">MLNRIYIIVGLIAILALGSAFIVPRFIQWGDYRERMEELASGVLGAEVTIRGDIEFSLLPQPRLTFTDVLVGSPDEPAATVDAVEADFSLMDFLRDNYHVTKLVLREPVVDFTIDDSGFLTSGINVTGEGGGVALMQANIIDATFRIIDERSGANYVASAVDGDLKLASFSGPFQFQGSGTYGGERYGVRFNSAAANITGNARVTLGLRPESGAYSLTAEGQLEAGMAPKFDGTLTYRQTPPVAASASDVRGDLVFTSKVTSSTDRVLLSGYTLQPDENRSGARLTGSASIQIGAAPSFDAVISGGVIALPPRDAQEDTSTQPYEVLRLLAELPAPPVPPIPGKVSIDLAEVGLRAFSIRNVVVSATTDAESWQVDTLQGQLPGNTQVRATGSLDNEAGRPAFRGSVSLNSERLDSLAALWRKPSEDNPLFNMPGGLDGKVMLVGDALGLTAGRLTLDGKSHAVELRLGFGDETRLDVVGHFDVLSTIESAALGALLPNISNDPAFGRSFPTGSFSLTANRARAFGQDGTELVAEGRWTQDKIAFSRLSAAQWGGARINGALELGGTLAEPELSGTGRVAVSSASAPALALLYGVLQTPESWRGALAPSLPADLSIDLEAPNDQGGQILSVGGTLGVSDFNLRAELSAGIGGLLTEPLRLNGALESMDVAGLTQQVGLGNAELFSGDGSMLVSFAVEGSPTNSLDSHLNASLGTERVGFTGNLLMTATGEIQGTGTLDVSLGDAGTMAEVVGSQGLSLPLAVGSGTLHFEGERLARLTDIKGKSGEVGFGGELALSRTGSTAAVSGAVTIDTVSVEGLAATLFGRAALVGAIDVWPEGPIDAASEPRVTRGTVSVTAPVVTAGGVERMQNATFDLAWDETRLRLSRFEASVGGGKATFDVAVCCEGPLAQKNISGRMSLVGVPVDAVATPAVANALSGALDGGMRFEASGASIAEAMGSLTGEGSFTLKDFAVAGLSPGVYPTVAGLGDVLNMDSDALRAIVSLALGQGSFSAPTATGTFTIAGGVARLANFIVEGNGGRLAGNLNLALKSLGLDGSFVLTPLGFTDERGLVGEDTARILTRIKGTLTAPAITPDLEELVGAVQVRANELEVDRLEVLRAEDAERQRAAAEERNKLIEEQRRKAAAEEAARLAIEEAARKAAEEEALRQQQQQPVAPPQVAPPVQPLQLNLGYQPMVNQPVN</sequence>
<dbReference type="PANTHER" id="PTHR30441:SF4">
    <property type="entry name" value="PROTEIN ASMA"/>
    <property type="match status" value="1"/>
</dbReference>
<feature type="domain" description="AsmA" evidence="3">
    <location>
        <begin position="7"/>
        <end position="118"/>
    </location>
</feature>
<dbReference type="AlphaFoldDB" id="A0A0F5Q3W6"/>
<dbReference type="GO" id="GO:0005886">
    <property type="term" value="C:plasma membrane"/>
    <property type="evidence" value="ECO:0007669"/>
    <property type="project" value="TreeGrafter"/>
</dbReference>
<keyword evidence="2" id="KW-1133">Transmembrane helix</keyword>
<feature type="region of interest" description="Disordered" evidence="1">
    <location>
        <begin position="1162"/>
        <end position="1202"/>
    </location>
</feature>
<evidence type="ECO:0000313" key="5">
    <source>
        <dbReference type="Proteomes" id="UP000033411"/>
    </source>
</evidence>
<proteinExistence type="predicted"/>
<comment type="caution">
    <text evidence="4">The sequence shown here is derived from an EMBL/GenBank/DDBJ whole genome shotgun (WGS) entry which is preliminary data.</text>
</comment>
<evidence type="ECO:0000313" key="4">
    <source>
        <dbReference type="EMBL" id="KKC35587.1"/>
    </source>
</evidence>
<dbReference type="PANTHER" id="PTHR30441">
    <property type="entry name" value="DUF748 DOMAIN-CONTAINING PROTEIN"/>
    <property type="match status" value="1"/>
</dbReference>
<dbReference type="Pfam" id="PF05170">
    <property type="entry name" value="AsmA"/>
    <property type="match status" value="1"/>
</dbReference>
<keyword evidence="5" id="KW-1185">Reference proteome</keyword>
<gene>
    <name evidence="4" type="ORF">WH87_16185</name>
</gene>
<dbReference type="EMBL" id="LANJ01000045">
    <property type="protein sequence ID" value="KKC35587.1"/>
    <property type="molecule type" value="Genomic_DNA"/>
</dbReference>
<reference evidence="4 5" key="1">
    <citation type="submission" date="2015-03" db="EMBL/GenBank/DDBJ databases">
        <authorList>
            <person name="Lepp D."/>
            <person name="Hassan Y.I."/>
            <person name="Li X.-Z."/>
            <person name="Zhou T."/>
        </authorList>
    </citation>
    <scope>NUCLEOTIDE SEQUENCE [LARGE SCALE GENOMIC DNA]</scope>
    <source>
        <strain evidence="4 5">E84</strain>
    </source>
</reference>
<dbReference type="InterPro" id="IPR007844">
    <property type="entry name" value="AsmA"/>
</dbReference>
<keyword evidence="2" id="KW-0812">Transmembrane</keyword>